<name>Q14NS5_SPICI</name>
<reference evidence="1" key="1">
    <citation type="journal article" date="2010" name="Appl. Environ. Microbiol.">
        <title>Partial chromosome sequence of Spiroplasma citri reveals extensive viral invasion and important gene decay.</title>
        <authorList>
            <person name="Carle P."/>
            <person name="Saillard C."/>
            <person name="Carrere N."/>
            <person name="Carrere S."/>
            <person name="Duret S."/>
            <person name="Eveillard S."/>
            <person name="Gaurivaud P."/>
            <person name="Gourgues G."/>
            <person name="Gouzy J."/>
            <person name="Salar P."/>
            <person name="Verdin E."/>
            <person name="Breton M."/>
            <person name="Blanchard A."/>
            <person name="Laigret F."/>
            <person name="Bove J.M."/>
            <person name="Renaudin J."/>
            <person name="Foissac X."/>
        </authorList>
    </citation>
    <scope>NUCLEOTIDE SEQUENCE</scope>
    <source>
        <strain evidence="1">GII3-3X</strain>
    </source>
</reference>
<proteinExistence type="predicted"/>
<dbReference type="AlphaFoldDB" id="Q14NS5"/>
<evidence type="ECO:0000313" key="1">
    <source>
        <dbReference type="EMBL" id="CAK98854.1"/>
    </source>
</evidence>
<protein>
    <submittedName>
        <fullName evidence="1">Uncharacterized protein</fullName>
    </submittedName>
</protein>
<sequence length="260" mass="31238">MLKIILEKEFFNNEVLQTVGGLLNNLDLQEFQVLDLIKSKLKTEDINIDYYYQDNLFNYLLEQIIFNIFDIENEIIEIVDEIKIKKIYLIFLEYFSKMDDKNILCIFEEPLIGLNYCESKKILPKIKQISNKIILISIISYLEIEDIKDIKYFFNNKLLIDFSEIYDDLYNYLIYWEGKNEEDFLYNLALFIKYYFENNCHKFSFNDLTIGKNIIKINKIQSNISLTELNILAGLIIFNRNYEKIKKKTWFEVIVPCKIT</sequence>
<dbReference type="EMBL" id="AM285305">
    <property type="protein sequence ID" value="CAK98854.1"/>
    <property type="molecule type" value="Genomic_DNA"/>
</dbReference>
<accession>Q14NS5</accession>
<gene>
    <name evidence="1" type="ORF">SPICI04_062</name>
</gene>
<organism evidence="1">
    <name type="scientific">Spiroplasma citri</name>
    <dbReference type="NCBI Taxonomy" id="2133"/>
    <lineage>
        <taxon>Bacteria</taxon>
        <taxon>Bacillati</taxon>
        <taxon>Mycoplasmatota</taxon>
        <taxon>Mollicutes</taxon>
        <taxon>Entomoplasmatales</taxon>
        <taxon>Spiroplasmataceae</taxon>
        <taxon>Spiroplasma</taxon>
    </lineage>
</organism>